<dbReference type="RefSeq" id="WP_277522132.1">
    <property type="nucleotide sequence ID" value="NZ_JAMQOT010000004.1"/>
</dbReference>
<dbReference type="Proteomes" id="UP001154061">
    <property type="component" value="Unassembled WGS sequence"/>
</dbReference>
<sequence length="107" mass="12390">MRSYENRSHGTPGRRGRNLIAHLFDVDLGRVESLSWPLGNRVTVEADARRLFRFAHRRSTRTVTAFEVTDYTRVLRLRTPVGREKFYGLATADIGAEPTRDDWVRTD</sequence>
<keyword evidence="2" id="KW-1185">Reference proteome</keyword>
<accession>A0A9Q4KYY4</accession>
<comment type="caution">
    <text evidence="1">The sequence shown here is derived from an EMBL/GenBank/DDBJ whole genome shotgun (WGS) entry which is preliminary data.</text>
</comment>
<name>A0A9Q4KYY4_9EURY</name>
<protein>
    <submittedName>
        <fullName evidence="1">Uncharacterized protein</fullName>
    </submittedName>
</protein>
<gene>
    <name evidence="1" type="ORF">NDI89_13440</name>
</gene>
<dbReference type="AlphaFoldDB" id="A0A9Q4KYY4"/>
<proteinExistence type="predicted"/>
<reference evidence="1" key="1">
    <citation type="submission" date="2022-06" db="EMBL/GenBank/DDBJ databases">
        <title>Natrinema sp. a new haloarchaeum isolate from saline soil.</title>
        <authorList>
            <person name="Strakova D."/>
            <person name="Galisteo C."/>
            <person name="Sanchez-Porro C."/>
            <person name="Ventosa A."/>
        </authorList>
    </citation>
    <scope>NUCLEOTIDE SEQUENCE</scope>
    <source>
        <strain evidence="1">S1CR25-10</strain>
    </source>
</reference>
<evidence type="ECO:0000313" key="2">
    <source>
        <dbReference type="Proteomes" id="UP001154061"/>
    </source>
</evidence>
<dbReference type="EMBL" id="JAMQOT010000004">
    <property type="protein sequence ID" value="MDF9746588.1"/>
    <property type="molecule type" value="Genomic_DNA"/>
</dbReference>
<evidence type="ECO:0000313" key="1">
    <source>
        <dbReference type="EMBL" id="MDF9746588.1"/>
    </source>
</evidence>
<organism evidence="1 2">
    <name type="scientific">Natrinema salsiterrestre</name>
    <dbReference type="NCBI Taxonomy" id="2950540"/>
    <lineage>
        <taxon>Archaea</taxon>
        <taxon>Methanobacteriati</taxon>
        <taxon>Methanobacteriota</taxon>
        <taxon>Stenosarchaea group</taxon>
        <taxon>Halobacteria</taxon>
        <taxon>Halobacteriales</taxon>
        <taxon>Natrialbaceae</taxon>
        <taxon>Natrinema</taxon>
    </lineage>
</organism>